<keyword evidence="2" id="KW-1185">Reference proteome</keyword>
<comment type="caution">
    <text evidence="1">The sequence shown here is derived from an EMBL/GenBank/DDBJ whole genome shotgun (WGS) entry which is preliminary data.</text>
</comment>
<evidence type="ECO:0000313" key="2">
    <source>
        <dbReference type="Proteomes" id="UP001163603"/>
    </source>
</evidence>
<protein>
    <submittedName>
        <fullName evidence="1">Uncharacterized protein</fullName>
    </submittedName>
</protein>
<proteinExistence type="predicted"/>
<organism evidence="1 2">
    <name type="scientific">Pistacia integerrima</name>
    <dbReference type="NCBI Taxonomy" id="434235"/>
    <lineage>
        <taxon>Eukaryota</taxon>
        <taxon>Viridiplantae</taxon>
        <taxon>Streptophyta</taxon>
        <taxon>Embryophyta</taxon>
        <taxon>Tracheophyta</taxon>
        <taxon>Spermatophyta</taxon>
        <taxon>Magnoliopsida</taxon>
        <taxon>eudicotyledons</taxon>
        <taxon>Gunneridae</taxon>
        <taxon>Pentapetalae</taxon>
        <taxon>rosids</taxon>
        <taxon>malvids</taxon>
        <taxon>Sapindales</taxon>
        <taxon>Anacardiaceae</taxon>
        <taxon>Pistacia</taxon>
    </lineage>
</organism>
<dbReference type="Proteomes" id="UP001163603">
    <property type="component" value="Chromosome 3"/>
</dbReference>
<gene>
    <name evidence="1" type="ORF">Pint_03667</name>
</gene>
<sequence>MAAGNHHFLFLVSQLVIIPLLFQHYSFAATQLVNQVCQDTQDSDFCVRTLSADQRSGNADLRGLARIALELSSAQAKGTQDQIQTLLSRQPGPDFKSVLDHCTINYAGSVYALQQGLQSLDANNYSTANEMAQVGWENGNDCERVNSGSVKDVSLTGSNQIMVKLCDISRVVTAKLETGK</sequence>
<name>A0ACC0Z2H8_9ROSI</name>
<accession>A0ACC0Z2H8</accession>
<dbReference type="EMBL" id="CM047738">
    <property type="protein sequence ID" value="KAJ0044570.1"/>
    <property type="molecule type" value="Genomic_DNA"/>
</dbReference>
<reference evidence="2" key="1">
    <citation type="journal article" date="2023" name="G3 (Bethesda)">
        <title>Genome assembly and association tests identify interacting loci associated with vigor, precocity, and sex in interspecific pistachio rootstocks.</title>
        <authorList>
            <person name="Palmer W."/>
            <person name="Jacygrad E."/>
            <person name="Sagayaradj S."/>
            <person name="Cavanaugh K."/>
            <person name="Han R."/>
            <person name="Bertier L."/>
            <person name="Beede B."/>
            <person name="Kafkas S."/>
            <person name="Golino D."/>
            <person name="Preece J."/>
            <person name="Michelmore R."/>
        </authorList>
    </citation>
    <scope>NUCLEOTIDE SEQUENCE [LARGE SCALE GENOMIC DNA]</scope>
</reference>
<evidence type="ECO:0000313" key="1">
    <source>
        <dbReference type="EMBL" id="KAJ0044570.1"/>
    </source>
</evidence>